<feature type="transmembrane region" description="Helical" evidence="2">
    <location>
        <begin position="569"/>
        <end position="589"/>
    </location>
</feature>
<feature type="transmembrane region" description="Helical" evidence="2">
    <location>
        <begin position="601"/>
        <end position="619"/>
    </location>
</feature>
<feature type="transmembrane region" description="Helical" evidence="2">
    <location>
        <begin position="687"/>
        <end position="705"/>
    </location>
</feature>
<feature type="region of interest" description="Disordered" evidence="1">
    <location>
        <begin position="65"/>
        <end position="92"/>
    </location>
</feature>
<feature type="transmembrane region" description="Helical" evidence="2">
    <location>
        <begin position="240"/>
        <end position="260"/>
    </location>
</feature>
<sequence length="920" mass="100120">MQADKKPSSKGMTFVLALVFGVFVGGIQEDFAGFIIGAMLGALLAQVMHLRTVTKLQSERLAELEGEPKARQPVQQPHQEAPPRPSEPRRAPIFDKASDTAVSPVMPAPAAQPAPAASVAATTPAPTARPVATPRPPPPPSFVEERINDFIRWFKGGNPLARIGIVILFFGAAFLAKYAAENSLFPIELRFVGLAIGAFVLLGFGWRLREKRPAYAQLLQGGAVAGLYLTVFAASRLYGLIPLSLALGLLIVIALAAAILAVAQNALALAVIGTAGGFLAPIMVSTGSGNHVALFTYYAILNLGVFAVAWFRTWRVLNVLGFVFTFTITGLWRASGYEANDLFTTDFFLILFFLMYVAVSILNCVRQPPNLKGYVSGSLVFGLPVVAFTLHATLVSKIEYALAWSALILGFFYLILGWTLWRTRRDTFRLLVESFAALGVVFASLAIPLAFDTRTTAAMWAVEGVGLLWLGVRQERRLPRAFGALLQIVGGLGFFVGLARFTSTQAVFNSIYLGALMLAVSGLLSSYWWHRNRERQAVYEAGAEVLFAVWALAWWLFGGLHEIDRYLPTAVMGSTLIYVAFTAALLAFIGIKARWSLPQTFALYLPALGALFCLLYATHVGHPFGEWGESGWLLLLAVQYGLLFLLNRDRLDAQRIGEQALHAGAFWALALIAAWEVSWQVEYHTSGVWPVLPWGLAPAILLALLGRKQLAPPWPLAQNESTYRIVVAIPLVVVVSAWIVFVNLTNIGDPGWLPYIPLANPLDVSVALCLAAIGLWWTSLGHLERGKLWSDERGPVVVIAALVFLWLNAALIRSLHHNFGAPATLTGILNSTLVQASLSIFWGLLGFAAMTVAARQKWRYVWIVGAGLMAVVVVKLFAVDLSSIGTIARIASFLSVGVLFLVTGYFAPLPPRRESREATE</sequence>
<feature type="transmembrane region" description="Helical" evidence="2">
    <location>
        <begin position="316"/>
        <end position="335"/>
    </location>
</feature>
<keyword evidence="4" id="KW-1185">Reference proteome</keyword>
<feature type="transmembrane region" description="Helical" evidence="2">
    <location>
        <begin position="832"/>
        <end position="853"/>
    </location>
</feature>
<feature type="transmembrane region" description="Helical" evidence="2">
    <location>
        <begin position="430"/>
        <end position="451"/>
    </location>
</feature>
<feature type="transmembrane region" description="Helical" evidence="2">
    <location>
        <begin position="215"/>
        <end position="234"/>
    </location>
</feature>
<evidence type="ECO:0000256" key="2">
    <source>
        <dbReference type="SAM" id="Phobius"/>
    </source>
</evidence>
<feature type="transmembrane region" description="Helical" evidence="2">
    <location>
        <begin position="377"/>
        <end position="395"/>
    </location>
</feature>
<feature type="transmembrane region" description="Helical" evidence="2">
    <location>
        <begin position="12"/>
        <end position="28"/>
    </location>
</feature>
<reference evidence="3 4" key="1">
    <citation type="submission" date="2020-08" db="EMBL/GenBank/DDBJ databases">
        <title>Genomic Encyclopedia of Type Strains, Phase IV (KMG-IV): sequencing the most valuable type-strain genomes for metagenomic binning, comparative biology and taxonomic classification.</title>
        <authorList>
            <person name="Goeker M."/>
        </authorList>
    </citation>
    <scope>NUCLEOTIDE SEQUENCE [LARGE SCALE GENOMIC DNA]</scope>
    <source>
        <strain evidence="3 4">DSM 26723</strain>
    </source>
</reference>
<dbReference type="EMBL" id="JACHHZ010000002">
    <property type="protein sequence ID" value="MBB6093003.1"/>
    <property type="molecule type" value="Genomic_DNA"/>
</dbReference>
<feature type="transmembrane region" description="Helical" evidence="2">
    <location>
        <begin position="860"/>
        <end position="878"/>
    </location>
</feature>
<feature type="transmembrane region" description="Helical" evidence="2">
    <location>
        <begin position="160"/>
        <end position="179"/>
    </location>
</feature>
<dbReference type="PANTHER" id="PTHR38434:SF1">
    <property type="entry name" value="BLL2549 PROTEIN"/>
    <property type="match status" value="1"/>
</dbReference>
<feature type="transmembrane region" description="Helical" evidence="2">
    <location>
        <begin position="537"/>
        <end position="557"/>
    </location>
</feature>
<name>A0A841HJW1_9GAMM</name>
<gene>
    <name evidence="3" type="ORF">HNQ60_001881</name>
</gene>
<dbReference type="RefSeq" id="WP_184330960.1">
    <property type="nucleotide sequence ID" value="NZ_JACHHZ010000002.1"/>
</dbReference>
<proteinExistence type="predicted"/>
<feature type="transmembrane region" description="Helical" evidence="2">
    <location>
        <begin position="795"/>
        <end position="812"/>
    </location>
</feature>
<feature type="transmembrane region" description="Helical" evidence="2">
    <location>
        <begin position="267"/>
        <end position="286"/>
    </location>
</feature>
<feature type="transmembrane region" description="Helical" evidence="2">
    <location>
        <begin position="660"/>
        <end position="681"/>
    </location>
</feature>
<feature type="transmembrane region" description="Helical" evidence="2">
    <location>
        <begin position="884"/>
        <end position="907"/>
    </location>
</feature>
<feature type="transmembrane region" description="Helical" evidence="2">
    <location>
        <begin position="725"/>
        <end position="744"/>
    </location>
</feature>
<evidence type="ECO:0000313" key="3">
    <source>
        <dbReference type="EMBL" id="MBB6093003.1"/>
    </source>
</evidence>
<feature type="transmembrane region" description="Helical" evidence="2">
    <location>
        <begin position="764"/>
        <end position="783"/>
    </location>
</feature>
<feature type="transmembrane region" description="Helical" evidence="2">
    <location>
        <begin position="401"/>
        <end position="421"/>
    </location>
</feature>
<feature type="transmembrane region" description="Helical" evidence="2">
    <location>
        <begin position="34"/>
        <end position="50"/>
    </location>
</feature>
<dbReference type="Pfam" id="PF10101">
    <property type="entry name" value="DUF2339"/>
    <property type="match status" value="1"/>
</dbReference>
<dbReference type="PIRSF" id="PIRSF035905">
    <property type="entry name" value="UCP035905_mp"/>
    <property type="match status" value="1"/>
</dbReference>
<comment type="caution">
    <text evidence="3">The sequence shown here is derived from an EMBL/GenBank/DDBJ whole genome shotgun (WGS) entry which is preliminary data.</text>
</comment>
<dbReference type="InterPro" id="IPR014600">
    <property type="entry name" value="UCP035905_mem"/>
</dbReference>
<dbReference type="InterPro" id="IPR019286">
    <property type="entry name" value="DUF2339_TM"/>
</dbReference>
<evidence type="ECO:0000313" key="4">
    <source>
        <dbReference type="Proteomes" id="UP000588068"/>
    </source>
</evidence>
<feature type="transmembrane region" description="Helical" evidence="2">
    <location>
        <begin position="631"/>
        <end position="648"/>
    </location>
</feature>
<organism evidence="3 4">
    <name type="scientific">Povalibacter uvarum</name>
    <dbReference type="NCBI Taxonomy" id="732238"/>
    <lineage>
        <taxon>Bacteria</taxon>
        <taxon>Pseudomonadati</taxon>
        <taxon>Pseudomonadota</taxon>
        <taxon>Gammaproteobacteria</taxon>
        <taxon>Steroidobacterales</taxon>
        <taxon>Steroidobacteraceae</taxon>
        <taxon>Povalibacter</taxon>
    </lineage>
</organism>
<dbReference type="Proteomes" id="UP000588068">
    <property type="component" value="Unassembled WGS sequence"/>
</dbReference>
<feature type="transmembrane region" description="Helical" evidence="2">
    <location>
        <begin position="511"/>
        <end position="530"/>
    </location>
</feature>
<protein>
    <submittedName>
        <fullName evidence="3">Putative membrane protein</fullName>
    </submittedName>
</protein>
<feature type="transmembrane region" description="Helical" evidence="2">
    <location>
        <begin position="347"/>
        <end position="365"/>
    </location>
</feature>
<feature type="transmembrane region" description="Helical" evidence="2">
    <location>
        <begin position="292"/>
        <end position="311"/>
    </location>
</feature>
<keyword evidence="2" id="KW-1133">Transmembrane helix</keyword>
<feature type="transmembrane region" description="Helical" evidence="2">
    <location>
        <begin position="457"/>
        <end position="472"/>
    </location>
</feature>
<accession>A0A841HJW1</accession>
<feature type="transmembrane region" description="Helical" evidence="2">
    <location>
        <begin position="191"/>
        <end position="208"/>
    </location>
</feature>
<evidence type="ECO:0000256" key="1">
    <source>
        <dbReference type="SAM" id="MobiDB-lite"/>
    </source>
</evidence>
<dbReference type="PANTHER" id="PTHR38434">
    <property type="entry name" value="BLL2549 PROTEIN"/>
    <property type="match status" value="1"/>
</dbReference>
<dbReference type="AlphaFoldDB" id="A0A841HJW1"/>
<feature type="transmembrane region" description="Helical" evidence="2">
    <location>
        <begin position="481"/>
        <end position="499"/>
    </location>
</feature>
<keyword evidence="2" id="KW-0472">Membrane</keyword>
<keyword evidence="2" id="KW-0812">Transmembrane</keyword>